<keyword evidence="4 8" id="KW-0554">One-carbon metabolism</keyword>
<dbReference type="GO" id="GO:0005829">
    <property type="term" value="C:cytosol"/>
    <property type="evidence" value="ECO:0007669"/>
    <property type="project" value="TreeGrafter"/>
</dbReference>
<dbReference type="InterPro" id="IPR024072">
    <property type="entry name" value="DHFR-like_dom_sf"/>
</dbReference>
<dbReference type="UniPathway" id="UPA00077">
    <property type="reaction ID" value="UER00158"/>
</dbReference>
<gene>
    <name evidence="10" type="ORF">SAMN05421788_1147</name>
</gene>
<dbReference type="Proteomes" id="UP000186917">
    <property type="component" value="Unassembled WGS sequence"/>
</dbReference>
<sequence length="165" mass="18913">MKISLIVAAATDNAIGKNNQLLWHLPNDLKFFKNMTWGMPVVMGRKTFEALSGQPLPGRLNIIVTRQQGWQQDKVVVVNNVKDALFLAQENKYAEVLISGGGEIYKETINEADKIYLTRVHATFEGADAFFPEVDKQKWHLTSHQDFLADDKHAYDYSFQVWERK</sequence>
<dbReference type="OrthoDB" id="9804315at2"/>
<dbReference type="PIRSF" id="PIRSF000194">
    <property type="entry name" value="DHFR"/>
    <property type="match status" value="1"/>
</dbReference>
<keyword evidence="5 8" id="KW-0521">NADP</keyword>
<dbReference type="GO" id="GO:0004146">
    <property type="term" value="F:dihydrofolate reductase activity"/>
    <property type="evidence" value="ECO:0007669"/>
    <property type="project" value="UniProtKB-EC"/>
</dbReference>
<reference evidence="11" key="1">
    <citation type="submission" date="2017-01" db="EMBL/GenBank/DDBJ databases">
        <authorList>
            <person name="Varghese N."/>
            <person name="Submissions S."/>
        </authorList>
    </citation>
    <scope>NUCLEOTIDE SEQUENCE [LARGE SCALE GENOMIC DNA]</scope>
    <source>
        <strain evidence="11">DSM 21054</strain>
    </source>
</reference>
<comment type="catalytic activity">
    <reaction evidence="8">
        <text>(6S)-5,6,7,8-tetrahydrofolate + NADP(+) = 7,8-dihydrofolate + NADPH + H(+)</text>
        <dbReference type="Rhea" id="RHEA:15009"/>
        <dbReference type="ChEBI" id="CHEBI:15378"/>
        <dbReference type="ChEBI" id="CHEBI:57451"/>
        <dbReference type="ChEBI" id="CHEBI:57453"/>
        <dbReference type="ChEBI" id="CHEBI:57783"/>
        <dbReference type="ChEBI" id="CHEBI:58349"/>
        <dbReference type="EC" id="1.5.1.3"/>
    </reaction>
</comment>
<evidence type="ECO:0000259" key="9">
    <source>
        <dbReference type="PROSITE" id="PS51330"/>
    </source>
</evidence>
<evidence type="ECO:0000256" key="4">
    <source>
        <dbReference type="ARBA" id="ARBA00022563"/>
    </source>
</evidence>
<evidence type="ECO:0000256" key="1">
    <source>
        <dbReference type="ARBA" id="ARBA00004903"/>
    </source>
</evidence>
<evidence type="ECO:0000256" key="6">
    <source>
        <dbReference type="ARBA" id="ARBA00023002"/>
    </source>
</evidence>
<comment type="function">
    <text evidence="7 8">Key enzyme in folate metabolism. Catalyzes an essential reaction for de novo glycine and purine synthesis, and for DNA precursor synthesis.</text>
</comment>
<dbReference type="AlphaFoldDB" id="A0A173MLD8"/>
<evidence type="ECO:0000256" key="8">
    <source>
        <dbReference type="PIRNR" id="PIRNR000194"/>
    </source>
</evidence>
<comment type="pathway">
    <text evidence="1 8">Cofactor biosynthesis; tetrahydrofolate biosynthesis; 5,6,7,8-tetrahydrofolate from 7,8-dihydrofolate: step 1/1.</text>
</comment>
<dbReference type="GO" id="GO:0070401">
    <property type="term" value="F:NADP+ binding"/>
    <property type="evidence" value="ECO:0007669"/>
    <property type="project" value="UniProtKB-ARBA"/>
</dbReference>
<keyword evidence="11" id="KW-1185">Reference proteome</keyword>
<dbReference type="InterPro" id="IPR012259">
    <property type="entry name" value="DHFR"/>
</dbReference>
<dbReference type="FunFam" id="3.40.430.10:FF:000001">
    <property type="entry name" value="Dihydrofolate reductase"/>
    <property type="match status" value="1"/>
</dbReference>
<dbReference type="PRINTS" id="PR00070">
    <property type="entry name" value="DHFR"/>
</dbReference>
<dbReference type="Pfam" id="PF00186">
    <property type="entry name" value="DHFR_1"/>
    <property type="match status" value="1"/>
</dbReference>
<evidence type="ECO:0000256" key="2">
    <source>
        <dbReference type="ARBA" id="ARBA00009539"/>
    </source>
</evidence>
<name>A0A173MLD8_9BACT</name>
<dbReference type="GO" id="GO:0046655">
    <property type="term" value="P:folic acid metabolic process"/>
    <property type="evidence" value="ECO:0007669"/>
    <property type="project" value="TreeGrafter"/>
</dbReference>
<dbReference type="Gene3D" id="3.40.430.10">
    <property type="entry name" value="Dihydrofolate Reductase, subunit A"/>
    <property type="match status" value="1"/>
</dbReference>
<proteinExistence type="inferred from homology"/>
<evidence type="ECO:0000313" key="10">
    <source>
        <dbReference type="EMBL" id="SIT33904.1"/>
    </source>
</evidence>
<dbReference type="PROSITE" id="PS51330">
    <property type="entry name" value="DHFR_2"/>
    <property type="match status" value="1"/>
</dbReference>
<evidence type="ECO:0000256" key="3">
    <source>
        <dbReference type="ARBA" id="ARBA00012856"/>
    </source>
</evidence>
<dbReference type="GO" id="GO:0046654">
    <property type="term" value="P:tetrahydrofolate biosynthetic process"/>
    <property type="evidence" value="ECO:0007669"/>
    <property type="project" value="UniProtKB-UniPathway"/>
</dbReference>
<dbReference type="KEGG" id="fln:FLA_4465"/>
<organism evidence="10 11">
    <name type="scientific">Filimonas lacunae</name>
    <dbReference type="NCBI Taxonomy" id="477680"/>
    <lineage>
        <taxon>Bacteria</taxon>
        <taxon>Pseudomonadati</taxon>
        <taxon>Bacteroidota</taxon>
        <taxon>Chitinophagia</taxon>
        <taxon>Chitinophagales</taxon>
        <taxon>Chitinophagaceae</taxon>
        <taxon>Filimonas</taxon>
    </lineage>
</organism>
<feature type="domain" description="DHFR" evidence="9">
    <location>
        <begin position="2"/>
        <end position="164"/>
    </location>
</feature>
<dbReference type="PANTHER" id="PTHR48069:SF3">
    <property type="entry name" value="DIHYDROFOLATE REDUCTASE"/>
    <property type="match status" value="1"/>
</dbReference>
<dbReference type="GO" id="GO:0046452">
    <property type="term" value="P:dihydrofolate metabolic process"/>
    <property type="evidence" value="ECO:0007669"/>
    <property type="project" value="TreeGrafter"/>
</dbReference>
<dbReference type="RefSeq" id="WP_076382464.1">
    <property type="nucleotide sequence ID" value="NZ_AP017422.1"/>
</dbReference>
<evidence type="ECO:0000313" key="11">
    <source>
        <dbReference type="Proteomes" id="UP000186917"/>
    </source>
</evidence>
<dbReference type="STRING" id="477680.SAMN05421788_1147"/>
<keyword evidence="6 8" id="KW-0560">Oxidoreductase</keyword>
<evidence type="ECO:0000256" key="7">
    <source>
        <dbReference type="ARBA" id="ARBA00025067"/>
    </source>
</evidence>
<evidence type="ECO:0000256" key="5">
    <source>
        <dbReference type="ARBA" id="ARBA00022857"/>
    </source>
</evidence>
<protein>
    <recommendedName>
        <fullName evidence="3 8">Dihydrofolate reductase</fullName>
        <ecNumber evidence="3 8">1.5.1.3</ecNumber>
    </recommendedName>
</protein>
<dbReference type="EC" id="1.5.1.3" evidence="3 8"/>
<dbReference type="SUPFAM" id="SSF53597">
    <property type="entry name" value="Dihydrofolate reductase-like"/>
    <property type="match status" value="1"/>
</dbReference>
<comment type="similarity">
    <text evidence="2 8">Belongs to the dihydrofolate reductase family.</text>
</comment>
<accession>A0A173MLD8</accession>
<dbReference type="GO" id="GO:0006730">
    <property type="term" value="P:one-carbon metabolic process"/>
    <property type="evidence" value="ECO:0007669"/>
    <property type="project" value="UniProtKB-KW"/>
</dbReference>
<dbReference type="CDD" id="cd00209">
    <property type="entry name" value="DHFR"/>
    <property type="match status" value="1"/>
</dbReference>
<dbReference type="EMBL" id="FTOR01000014">
    <property type="protein sequence ID" value="SIT33904.1"/>
    <property type="molecule type" value="Genomic_DNA"/>
</dbReference>
<dbReference type="PANTHER" id="PTHR48069">
    <property type="entry name" value="DIHYDROFOLATE REDUCTASE"/>
    <property type="match status" value="1"/>
</dbReference>
<dbReference type="InterPro" id="IPR001796">
    <property type="entry name" value="DHFR_dom"/>
</dbReference>